<keyword evidence="14" id="KW-1185">Reference proteome</keyword>
<dbReference type="InterPro" id="IPR018163">
    <property type="entry name" value="Thr/Ala-tRNA-synth_IIc_edit"/>
</dbReference>
<dbReference type="Gene3D" id="3.30.980.10">
    <property type="entry name" value="Threonyl-trna Synthetase, Chain A, domain 2"/>
    <property type="match status" value="1"/>
</dbReference>
<dbReference type="PANTHER" id="PTHR11777">
    <property type="entry name" value="ALANYL-TRNA SYNTHETASE"/>
    <property type="match status" value="1"/>
</dbReference>
<feature type="binding site" evidence="11">
    <location>
        <position position="566"/>
    </location>
    <ligand>
        <name>Zn(2+)</name>
        <dbReference type="ChEBI" id="CHEBI:29105"/>
    </ligand>
</feature>
<keyword evidence="4 11" id="KW-0479">Metal-binding</keyword>
<dbReference type="CDD" id="cd00673">
    <property type="entry name" value="AlaRS_core"/>
    <property type="match status" value="1"/>
</dbReference>
<dbReference type="Pfam" id="PF01411">
    <property type="entry name" value="tRNA-synt_2c"/>
    <property type="match status" value="1"/>
</dbReference>
<comment type="catalytic activity">
    <reaction evidence="11">
        <text>tRNA(Ala) + L-alanine + ATP = L-alanyl-tRNA(Ala) + AMP + diphosphate</text>
        <dbReference type="Rhea" id="RHEA:12540"/>
        <dbReference type="Rhea" id="RHEA-COMP:9657"/>
        <dbReference type="Rhea" id="RHEA-COMP:9923"/>
        <dbReference type="ChEBI" id="CHEBI:30616"/>
        <dbReference type="ChEBI" id="CHEBI:33019"/>
        <dbReference type="ChEBI" id="CHEBI:57972"/>
        <dbReference type="ChEBI" id="CHEBI:78442"/>
        <dbReference type="ChEBI" id="CHEBI:78497"/>
        <dbReference type="ChEBI" id="CHEBI:456215"/>
        <dbReference type="EC" id="6.1.1.7"/>
    </reaction>
</comment>
<keyword evidence="11" id="KW-0963">Cytoplasm</keyword>
<accession>A0ABT6RID0</accession>
<dbReference type="InterPro" id="IPR018164">
    <property type="entry name" value="Ala-tRNA-synth_IIc_N"/>
</dbReference>
<keyword evidence="3 11" id="KW-0436">Ligase</keyword>
<dbReference type="InterPro" id="IPR003156">
    <property type="entry name" value="DHHA1_dom"/>
</dbReference>
<keyword evidence="6 11" id="KW-0862">Zinc</keyword>
<evidence type="ECO:0000256" key="6">
    <source>
        <dbReference type="ARBA" id="ARBA00022833"/>
    </source>
</evidence>
<dbReference type="InterPro" id="IPR012947">
    <property type="entry name" value="tRNA_SAD"/>
</dbReference>
<protein>
    <recommendedName>
        <fullName evidence="11">Alanine--tRNA ligase</fullName>
        <ecNumber evidence="11">6.1.1.7</ecNumber>
    </recommendedName>
    <alternativeName>
        <fullName evidence="11">Alanyl-tRNA synthetase</fullName>
        <shortName evidence="11">AlaRS</shortName>
    </alternativeName>
</protein>
<comment type="domain">
    <text evidence="11">Consists of three domains; the N-terminal catalytic domain, the editing domain and the C-terminal C-Ala domain. The editing domain removes incorrectly charged amino acids, while the C-Ala domain, along with tRNA(Ala), serves as a bridge to cooperatively bring together the editing and aminoacylation centers thus stimulating deacylation of misacylated tRNAs.</text>
</comment>
<dbReference type="EMBL" id="JASBRG010000007">
    <property type="protein sequence ID" value="MDI3322328.1"/>
    <property type="molecule type" value="Genomic_DNA"/>
</dbReference>
<keyword evidence="5 11" id="KW-0547">Nucleotide-binding</keyword>
<dbReference type="HAMAP" id="MF_00036_B">
    <property type="entry name" value="Ala_tRNA_synth_B"/>
    <property type="match status" value="1"/>
</dbReference>
<name>A0ABT6RID0_9BACT</name>
<dbReference type="InterPro" id="IPR009000">
    <property type="entry name" value="Transl_B-barrel_sf"/>
</dbReference>
<dbReference type="SMART" id="SM00863">
    <property type="entry name" value="tRNA_SAD"/>
    <property type="match status" value="1"/>
</dbReference>
<evidence type="ECO:0000256" key="7">
    <source>
        <dbReference type="ARBA" id="ARBA00022840"/>
    </source>
</evidence>
<dbReference type="InterPro" id="IPR018162">
    <property type="entry name" value="Ala-tRNA-ligase_IIc_anticod-bd"/>
</dbReference>
<organism evidence="13 14">
    <name type="scientific">Pinibacter soli</name>
    <dbReference type="NCBI Taxonomy" id="3044211"/>
    <lineage>
        <taxon>Bacteria</taxon>
        <taxon>Pseudomonadati</taxon>
        <taxon>Bacteroidota</taxon>
        <taxon>Chitinophagia</taxon>
        <taxon>Chitinophagales</taxon>
        <taxon>Chitinophagaceae</taxon>
        <taxon>Pinibacter</taxon>
    </lineage>
</organism>
<sequence>MLTSAEIRQKFLDFFASKGHAIVPSAPIVVKNDPTLLFTNAGMNQFKDYFLGNKKAPSSRIADTQKCLRVSGKHNDLEEVGVDTYHHTMFEMLGNWSFGDYFKKEAIEWSWELLAEVLGIPKDRLYVTIFEGDAKENLPKDEEAFNEWKKWIAEDRILLGNKKDNFWEMGDTGPCGPCTEIHVDCRPDEERKAVDGKTLVNNDHPQVIEIWNNVFIQFNRLKDGSLELLPAKHVDTGMGFERLVRVLQQKTSNYDSDVFTGTIAATEKITGKKYDFSDTKQAIAFRVIADHIRAIAFTIADGQLPSNTGAGYVIRRILRRAVRYYFSYLDMKEPLLYQLMPVLAEQFKTVFPELFAQLDFVSKVVKEEEDAFLRTLEKGLKKIDEVIVQTKGVAINGEAAFELLDTYGFPIDLTRLIAQENNLKVDEEAFEKALAQQKDRSRAATALDTEDWVVLKDTANTSFEGYHTLNTETKVTKYRKVKAKGKESFQLVLEATPFYAESGGQVGDTGILLFEGEEIAVTDTKKENDLIIHFAEKLPVNITAIVSARVAEEKRRKTQVHHSATHLLHAALRKVLGTHVAQKGSLVNEEHLRFDFSHFAKVTDEEIAQIEAIVNEKIRENIPVVIKELPKEEAIQLGAMALFGEKYGDRVRVVIMDSKYSIELCGGTHVGATGELGFFKIKHESAVAAGVRRIEAVSGHAAEVFVNDHLQTLASIKETLKNPKDVAKAVESTLAEAADLRKKVEHLEARFLGTLREEIIKKATVINGVSFIGEVVEVSSADALKKLCFDLKQNLDEYVAVLCANVDGKASVAVGISDNVVTSKGLDAGKIIKEHVAPLIKGGGGGQKTLATAGGQDASNLQAVIEKVKELV</sequence>
<dbReference type="RefSeq" id="WP_282336446.1">
    <property type="nucleotide sequence ID" value="NZ_JASBRG010000007.1"/>
</dbReference>
<dbReference type="NCBIfam" id="TIGR00344">
    <property type="entry name" value="alaS"/>
    <property type="match status" value="1"/>
</dbReference>
<keyword evidence="10 11" id="KW-0030">Aminoacyl-tRNA synthetase</keyword>
<keyword evidence="8 11" id="KW-0694">RNA-binding</keyword>
<evidence type="ECO:0000313" key="14">
    <source>
        <dbReference type="Proteomes" id="UP001226434"/>
    </source>
</evidence>
<comment type="cofactor">
    <cofactor evidence="11">
        <name>Zn(2+)</name>
        <dbReference type="ChEBI" id="CHEBI:29105"/>
    </cofactor>
    <text evidence="11">Binds 1 zinc ion per subunit.</text>
</comment>
<dbReference type="InterPro" id="IPR018165">
    <property type="entry name" value="Ala-tRNA-synth_IIc_core"/>
</dbReference>
<dbReference type="Proteomes" id="UP001226434">
    <property type="component" value="Unassembled WGS sequence"/>
</dbReference>
<dbReference type="SUPFAM" id="SSF101353">
    <property type="entry name" value="Putative anticodon-binding domain of alanyl-tRNA synthetase (AlaRS)"/>
    <property type="match status" value="1"/>
</dbReference>
<evidence type="ECO:0000256" key="4">
    <source>
        <dbReference type="ARBA" id="ARBA00022723"/>
    </source>
</evidence>
<feature type="domain" description="Alanyl-transfer RNA synthetases family profile" evidence="12">
    <location>
        <begin position="2"/>
        <end position="708"/>
    </location>
</feature>
<evidence type="ECO:0000256" key="5">
    <source>
        <dbReference type="ARBA" id="ARBA00022741"/>
    </source>
</evidence>
<reference evidence="13 14" key="1">
    <citation type="submission" date="2023-05" db="EMBL/GenBank/DDBJ databases">
        <title>Genome sequence of Pinibacter sp. MAH-24.</title>
        <authorList>
            <person name="Huq M.A."/>
        </authorList>
    </citation>
    <scope>NUCLEOTIDE SEQUENCE [LARGE SCALE GENOMIC DNA]</scope>
    <source>
        <strain evidence="13 14">MAH-24</strain>
    </source>
</reference>
<comment type="subcellular location">
    <subcellularLocation>
        <location evidence="11">Cytoplasm</location>
    </subcellularLocation>
</comment>
<dbReference type="Pfam" id="PF07973">
    <property type="entry name" value="tRNA_SAD"/>
    <property type="match status" value="1"/>
</dbReference>
<dbReference type="EC" id="6.1.1.7" evidence="11"/>
<evidence type="ECO:0000256" key="2">
    <source>
        <dbReference type="ARBA" id="ARBA00022555"/>
    </source>
</evidence>
<evidence type="ECO:0000256" key="3">
    <source>
        <dbReference type="ARBA" id="ARBA00022598"/>
    </source>
</evidence>
<dbReference type="InterPro" id="IPR023033">
    <property type="entry name" value="Ala_tRNA_ligase_euk/bac"/>
</dbReference>
<gene>
    <name evidence="11 13" type="primary">alaS</name>
    <name evidence="13" type="ORF">QJ048_21235</name>
</gene>
<evidence type="ECO:0000256" key="9">
    <source>
        <dbReference type="ARBA" id="ARBA00022917"/>
    </source>
</evidence>
<dbReference type="Pfam" id="PF02272">
    <property type="entry name" value="DHHA1"/>
    <property type="match status" value="1"/>
</dbReference>
<feature type="binding site" evidence="11">
    <location>
        <position position="562"/>
    </location>
    <ligand>
        <name>Zn(2+)</name>
        <dbReference type="ChEBI" id="CHEBI:29105"/>
    </ligand>
</feature>
<keyword evidence="9 11" id="KW-0648">Protein biosynthesis</keyword>
<keyword evidence="7 11" id="KW-0067">ATP-binding</keyword>
<feature type="binding site" evidence="11">
    <location>
        <position position="665"/>
    </location>
    <ligand>
        <name>Zn(2+)</name>
        <dbReference type="ChEBI" id="CHEBI:29105"/>
    </ligand>
</feature>
<dbReference type="GO" id="GO:0004813">
    <property type="term" value="F:alanine-tRNA ligase activity"/>
    <property type="evidence" value="ECO:0007669"/>
    <property type="project" value="UniProtKB-EC"/>
</dbReference>
<evidence type="ECO:0000256" key="10">
    <source>
        <dbReference type="ARBA" id="ARBA00023146"/>
    </source>
</evidence>
<dbReference type="Gene3D" id="3.30.54.20">
    <property type="match status" value="1"/>
</dbReference>
<comment type="function">
    <text evidence="11">Catalyzes the attachment of alanine to tRNA(Ala) in a two-step reaction: alanine is first activated by ATP to form Ala-AMP and then transferred to the acceptor end of tRNA(Ala). Also edits incorrectly charged Ser-tRNA(Ala) and Gly-tRNA(Ala) via its editing domain.</text>
</comment>
<evidence type="ECO:0000256" key="1">
    <source>
        <dbReference type="ARBA" id="ARBA00008226"/>
    </source>
</evidence>
<dbReference type="SUPFAM" id="SSF50447">
    <property type="entry name" value="Translation proteins"/>
    <property type="match status" value="1"/>
</dbReference>
<dbReference type="InterPro" id="IPR050058">
    <property type="entry name" value="Ala-tRNA_ligase"/>
</dbReference>
<dbReference type="Gene3D" id="3.30.930.10">
    <property type="entry name" value="Bira Bifunctional Protein, Domain 2"/>
    <property type="match status" value="1"/>
</dbReference>
<comment type="caution">
    <text evidence="13">The sequence shown here is derived from an EMBL/GenBank/DDBJ whole genome shotgun (WGS) entry which is preliminary data.</text>
</comment>
<dbReference type="SUPFAM" id="SSF55681">
    <property type="entry name" value="Class II aaRS and biotin synthetases"/>
    <property type="match status" value="1"/>
</dbReference>
<dbReference type="PANTHER" id="PTHR11777:SF9">
    <property type="entry name" value="ALANINE--TRNA LIGASE, CYTOPLASMIC"/>
    <property type="match status" value="1"/>
</dbReference>
<evidence type="ECO:0000256" key="8">
    <source>
        <dbReference type="ARBA" id="ARBA00022884"/>
    </source>
</evidence>
<evidence type="ECO:0000313" key="13">
    <source>
        <dbReference type="EMBL" id="MDI3322328.1"/>
    </source>
</evidence>
<evidence type="ECO:0000259" key="12">
    <source>
        <dbReference type="PROSITE" id="PS50860"/>
    </source>
</evidence>
<feature type="binding site" evidence="11">
    <location>
        <position position="669"/>
    </location>
    <ligand>
        <name>Zn(2+)</name>
        <dbReference type="ChEBI" id="CHEBI:29105"/>
    </ligand>
</feature>
<dbReference type="Gene3D" id="2.40.30.130">
    <property type="match status" value="1"/>
</dbReference>
<comment type="similarity">
    <text evidence="1 11">Belongs to the class-II aminoacyl-tRNA synthetase family.</text>
</comment>
<proteinExistence type="inferred from homology"/>
<dbReference type="Gene3D" id="3.10.310.40">
    <property type="match status" value="1"/>
</dbReference>
<keyword evidence="2 11" id="KW-0820">tRNA-binding</keyword>
<dbReference type="InterPro" id="IPR002318">
    <property type="entry name" value="Ala-tRNA-lgiase_IIc"/>
</dbReference>
<evidence type="ECO:0000256" key="11">
    <source>
        <dbReference type="HAMAP-Rule" id="MF_00036"/>
    </source>
</evidence>
<dbReference type="PROSITE" id="PS50860">
    <property type="entry name" value="AA_TRNA_LIGASE_II_ALA"/>
    <property type="match status" value="1"/>
</dbReference>
<dbReference type="PRINTS" id="PR00980">
    <property type="entry name" value="TRNASYNTHALA"/>
</dbReference>
<dbReference type="SUPFAM" id="SSF55186">
    <property type="entry name" value="ThrRS/AlaRS common domain"/>
    <property type="match status" value="1"/>
</dbReference>
<dbReference type="InterPro" id="IPR045864">
    <property type="entry name" value="aa-tRNA-synth_II/BPL/LPL"/>
</dbReference>